<sequence length="401" mass="45988">MLQIRYLLLINRLLQIPYNMLWYVHIRLRRFVNIEQREDNRAVVLKFMGMGSIIRIASIWEKTGVDFESIAFCTFMQNKEICELLGFKQVIYIRTGSITHFITDTYLAIVSIRAFRPNYIIDLERCSAAIGILRIVCAWISGCKTIALDRKLTEGIHDIVLSLEKLTYGAAIEKTGAMLNKEQNLNNEPAAYQEAEVDAHKILVNINASTYLPQRKYPAAQFIDLLRSLQTRAKNNAYQFYLTGSADEYAYVQRVVEKLQQHRIMAYNVAGKWSLNQLVQQLSSCRLFITNDSGPMHLSVYMHIPTIALWGPTHYRYFGYENDAFARHVSLNKSCSPCFTDPASEAAIACQGKISCMQEISPEWIAGQAETWMKQHTSAYRTYKVPKGLLQSESEKNLLLH</sequence>
<keyword evidence="4" id="KW-1185">Reference proteome</keyword>
<dbReference type="CDD" id="cd03789">
    <property type="entry name" value="GT9_LPS_heptosyltransferase"/>
    <property type="match status" value="1"/>
</dbReference>
<gene>
    <name evidence="3" type="ORF">GXP67_24790</name>
</gene>
<name>A0A6C0GP52_9BACT</name>
<dbReference type="GO" id="GO:0008713">
    <property type="term" value="F:ADP-heptose-lipopolysaccharide heptosyltransferase activity"/>
    <property type="evidence" value="ECO:0007669"/>
    <property type="project" value="TreeGrafter"/>
</dbReference>
<dbReference type="RefSeq" id="WP_162445619.1">
    <property type="nucleotide sequence ID" value="NZ_CP048222.1"/>
</dbReference>
<keyword evidence="1" id="KW-0328">Glycosyltransferase</keyword>
<dbReference type="PANTHER" id="PTHR30160">
    <property type="entry name" value="TETRAACYLDISACCHARIDE 4'-KINASE-RELATED"/>
    <property type="match status" value="1"/>
</dbReference>
<evidence type="ECO:0000313" key="4">
    <source>
        <dbReference type="Proteomes" id="UP000480178"/>
    </source>
</evidence>
<evidence type="ECO:0000256" key="2">
    <source>
        <dbReference type="ARBA" id="ARBA00022679"/>
    </source>
</evidence>
<evidence type="ECO:0000313" key="3">
    <source>
        <dbReference type="EMBL" id="QHT69634.1"/>
    </source>
</evidence>
<protein>
    <submittedName>
        <fullName evidence="3">Glycosyltransferase family 9 protein</fullName>
    </submittedName>
</protein>
<dbReference type="Proteomes" id="UP000480178">
    <property type="component" value="Chromosome"/>
</dbReference>
<dbReference type="InterPro" id="IPR051199">
    <property type="entry name" value="LPS_LOS_Heptosyltrfase"/>
</dbReference>
<dbReference type="AlphaFoldDB" id="A0A6C0GP52"/>
<dbReference type="KEGG" id="rhoz:GXP67_24790"/>
<dbReference type="GO" id="GO:0009244">
    <property type="term" value="P:lipopolysaccharide core region biosynthetic process"/>
    <property type="evidence" value="ECO:0007669"/>
    <property type="project" value="TreeGrafter"/>
</dbReference>
<reference evidence="3 4" key="1">
    <citation type="submission" date="2020-01" db="EMBL/GenBank/DDBJ databases">
        <authorList>
            <person name="Kim M.K."/>
        </authorList>
    </citation>
    <scope>NUCLEOTIDE SEQUENCE [LARGE SCALE GENOMIC DNA]</scope>
    <source>
        <strain evidence="3 4">172606-1</strain>
    </source>
</reference>
<dbReference type="Pfam" id="PF01075">
    <property type="entry name" value="Glyco_transf_9"/>
    <property type="match status" value="1"/>
</dbReference>
<dbReference type="EMBL" id="CP048222">
    <property type="protein sequence ID" value="QHT69634.1"/>
    <property type="molecule type" value="Genomic_DNA"/>
</dbReference>
<accession>A0A6C0GP52</accession>
<evidence type="ECO:0000256" key="1">
    <source>
        <dbReference type="ARBA" id="ARBA00022676"/>
    </source>
</evidence>
<keyword evidence="2 3" id="KW-0808">Transferase</keyword>
<organism evidence="3 4">
    <name type="scientific">Rhodocytophaga rosea</name>
    <dbReference type="NCBI Taxonomy" id="2704465"/>
    <lineage>
        <taxon>Bacteria</taxon>
        <taxon>Pseudomonadati</taxon>
        <taxon>Bacteroidota</taxon>
        <taxon>Cytophagia</taxon>
        <taxon>Cytophagales</taxon>
        <taxon>Rhodocytophagaceae</taxon>
        <taxon>Rhodocytophaga</taxon>
    </lineage>
</organism>
<dbReference type="SUPFAM" id="SSF53756">
    <property type="entry name" value="UDP-Glycosyltransferase/glycogen phosphorylase"/>
    <property type="match status" value="1"/>
</dbReference>
<proteinExistence type="predicted"/>
<dbReference type="GO" id="GO:0005829">
    <property type="term" value="C:cytosol"/>
    <property type="evidence" value="ECO:0007669"/>
    <property type="project" value="TreeGrafter"/>
</dbReference>
<dbReference type="InterPro" id="IPR002201">
    <property type="entry name" value="Glyco_trans_9"/>
</dbReference>
<dbReference type="Gene3D" id="3.40.50.2000">
    <property type="entry name" value="Glycogen Phosphorylase B"/>
    <property type="match status" value="1"/>
</dbReference>